<evidence type="ECO:0000313" key="1">
    <source>
        <dbReference type="EMBL" id="ORA77393.1"/>
    </source>
</evidence>
<evidence type="ECO:0000313" key="2">
    <source>
        <dbReference type="Proteomes" id="UP000192739"/>
    </source>
</evidence>
<name>A0A1X0DY90_MYCIE</name>
<dbReference type="AlphaFoldDB" id="A0A1X0DY90"/>
<reference evidence="1 2" key="1">
    <citation type="submission" date="2017-02" db="EMBL/GenBank/DDBJ databases">
        <title>The new phylogeny of genus Mycobacterium.</title>
        <authorList>
            <person name="Tortoli E."/>
            <person name="Trovato A."/>
            <person name="Cirillo D.M."/>
        </authorList>
    </citation>
    <scope>NUCLEOTIDE SEQUENCE [LARGE SCALE GENOMIC DNA]</scope>
    <source>
        <strain evidence="1 2">DSM 44049</strain>
    </source>
</reference>
<proteinExistence type="predicted"/>
<organism evidence="1 2">
    <name type="scientific">Mycobacterium intermedium</name>
    <dbReference type="NCBI Taxonomy" id="28445"/>
    <lineage>
        <taxon>Bacteria</taxon>
        <taxon>Bacillati</taxon>
        <taxon>Actinomycetota</taxon>
        <taxon>Actinomycetes</taxon>
        <taxon>Mycobacteriales</taxon>
        <taxon>Mycobacteriaceae</taxon>
        <taxon>Mycobacterium</taxon>
        <taxon>Mycobacterium simiae complex</taxon>
    </lineage>
</organism>
<protein>
    <submittedName>
        <fullName evidence="1">Transcriptional regulator</fullName>
    </submittedName>
</protein>
<comment type="caution">
    <text evidence="1">The sequence shown here is derived from an EMBL/GenBank/DDBJ whole genome shotgun (WGS) entry which is preliminary data.</text>
</comment>
<dbReference type="EMBL" id="MVHT01000372">
    <property type="protein sequence ID" value="ORA77393.1"/>
    <property type="molecule type" value="Genomic_DNA"/>
</dbReference>
<gene>
    <name evidence="1" type="ORF">BST27_31180</name>
</gene>
<keyword evidence="2" id="KW-1185">Reference proteome</keyword>
<dbReference type="SUPFAM" id="SSF46785">
    <property type="entry name" value="Winged helix' DNA-binding domain"/>
    <property type="match status" value="1"/>
</dbReference>
<dbReference type="InterPro" id="IPR036390">
    <property type="entry name" value="WH_DNA-bd_sf"/>
</dbReference>
<sequence>DEVPAQLLAEVLSADGYVATIQPAGAGQQICQHNCPVAEVAKVFPQLCNVETQLFSELLGSHVQRLATIAHGDGVCTTHV</sequence>
<dbReference type="Proteomes" id="UP000192739">
    <property type="component" value="Unassembled WGS sequence"/>
</dbReference>
<feature type="non-terminal residue" evidence="1">
    <location>
        <position position="80"/>
    </location>
</feature>
<feature type="non-terminal residue" evidence="1">
    <location>
        <position position="1"/>
    </location>
</feature>
<accession>A0A1X0DY90</accession>